<dbReference type="SUPFAM" id="SSF51261">
    <property type="entry name" value="Duplicated hybrid motif"/>
    <property type="match status" value="1"/>
</dbReference>
<sequence length="342" mass="36814">MQKTVRGKYESGFSKKDSAFNTWKRAYETAMAQPLSIELPFVFSMQIRQTSASALIYKTALKGGEMLIAELQKPSDSSTIFLELFSLLATSSGTDAPLAELKEKEHRVSWVAATNDSVLISLQPPIGDSGIYHIRIYTQPAYLFPVAGKGNSAIQSYWGAARDGGGRSHEGIDIFASRGTPVVAVADGSIGFTGEKGLGGKQVWLRENVADYSVYYAHLDSIKTSNGSSVKKGDTLGFVGNTGNAAGGAPHLHFGVYGRGGAVNPLHFVRQQDIPDYKKFSINDSVIQRSGNTVLRSGPGSKYSTIIQLQKNESLKVQARSGNWLHVLANDSLAGFVQKSGI</sequence>
<evidence type="ECO:0000259" key="2">
    <source>
        <dbReference type="Pfam" id="PF08239"/>
    </source>
</evidence>
<dbReference type="PANTHER" id="PTHR21666:SF268">
    <property type="entry name" value="PEPTIDASE M23 DOMAIN-CONTAINING PROTEIN"/>
    <property type="match status" value="1"/>
</dbReference>
<dbReference type="InterPro" id="IPR016047">
    <property type="entry name" value="M23ase_b-sheet_dom"/>
</dbReference>
<dbReference type="PANTHER" id="PTHR21666">
    <property type="entry name" value="PEPTIDASE-RELATED"/>
    <property type="match status" value="1"/>
</dbReference>
<reference evidence="3 4" key="1">
    <citation type="submission" date="2022-02" db="EMBL/GenBank/DDBJ databases">
        <authorList>
            <person name="Min J."/>
        </authorList>
    </citation>
    <scope>NUCLEOTIDE SEQUENCE [LARGE SCALE GENOMIC DNA]</scope>
    <source>
        <strain evidence="3 4">GR10-1</strain>
    </source>
</reference>
<gene>
    <name evidence="3" type="ORF">MKP09_21375</name>
</gene>
<comment type="caution">
    <text evidence="3">The sequence shown here is derived from an EMBL/GenBank/DDBJ whole genome shotgun (WGS) entry which is preliminary data.</text>
</comment>
<dbReference type="Gene3D" id="2.70.70.10">
    <property type="entry name" value="Glucose Permease (Domain IIA)"/>
    <property type="match status" value="1"/>
</dbReference>
<dbReference type="InterPro" id="IPR011055">
    <property type="entry name" value="Dup_hybrid_motif"/>
</dbReference>
<organism evidence="3 4">
    <name type="scientific">Niabella ginsengisoli</name>
    <dbReference type="NCBI Taxonomy" id="522298"/>
    <lineage>
        <taxon>Bacteria</taxon>
        <taxon>Pseudomonadati</taxon>
        <taxon>Bacteroidota</taxon>
        <taxon>Chitinophagia</taxon>
        <taxon>Chitinophagales</taxon>
        <taxon>Chitinophagaceae</taxon>
        <taxon>Niabella</taxon>
    </lineage>
</organism>
<keyword evidence="4" id="KW-1185">Reference proteome</keyword>
<dbReference type="EMBL" id="JAKWBL010000004">
    <property type="protein sequence ID" value="MCH5600286.1"/>
    <property type="molecule type" value="Genomic_DNA"/>
</dbReference>
<dbReference type="CDD" id="cd12797">
    <property type="entry name" value="M23_peptidase"/>
    <property type="match status" value="1"/>
</dbReference>
<name>A0ABS9SPI7_9BACT</name>
<dbReference type="Pfam" id="PF01551">
    <property type="entry name" value="Peptidase_M23"/>
    <property type="match status" value="1"/>
</dbReference>
<dbReference type="InterPro" id="IPR003646">
    <property type="entry name" value="SH3-like_bac-type"/>
</dbReference>
<accession>A0ABS9SPI7</accession>
<dbReference type="Proteomes" id="UP001202248">
    <property type="component" value="Unassembled WGS sequence"/>
</dbReference>
<feature type="domain" description="SH3b" evidence="2">
    <location>
        <begin position="294"/>
        <end position="340"/>
    </location>
</feature>
<proteinExistence type="predicted"/>
<protein>
    <submittedName>
        <fullName evidence="3">M23 family metallopeptidase</fullName>
    </submittedName>
</protein>
<dbReference type="Gene3D" id="2.30.30.40">
    <property type="entry name" value="SH3 Domains"/>
    <property type="match status" value="1"/>
</dbReference>
<evidence type="ECO:0000313" key="4">
    <source>
        <dbReference type="Proteomes" id="UP001202248"/>
    </source>
</evidence>
<evidence type="ECO:0000259" key="1">
    <source>
        <dbReference type="Pfam" id="PF01551"/>
    </source>
</evidence>
<feature type="domain" description="M23ase beta-sheet core" evidence="1">
    <location>
        <begin position="168"/>
        <end position="265"/>
    </location>
</feature>
<evidence type="ECO:0000313" key="3">
    <source>
        <dbReference type="EMBL" id="MCH5600286.1"/>
    </source>
</evidence>
<dbReference type="RefSeq" id="WP_240832288.1">
    <property type="nucleotide sequence ID" value="NZ_JAKWBL010000004.1"/>
</dbReference>
<dbReference type="InterPro" id="IPR050570">
    <property type="entry name" value="Cell_wall_metabolism_enzyme"/>
</dbReference>
<dbReference type="Pfam" id="PF08239">
    <property type="entry name" value="SH3_3"/>
    <property type="match status" value="1"/>
</dbReference>